<comment type="caution">
    <text evidence="2">The sequence shown here is derived from an EMBL/GenBank/DDBJ whole genome shotgun (WGS) entry which is preliminary data.</text>
</comment>
<reference evidence="2" key="1">
    <citation type="submission" date="2020-05" db="EMBL/GenBank/DDBJ databases">
        <title>Mycena genomes resolve the evolution of fungal bioluminescence.</title>
        <authorList>
            <person name="Tsai I.J."/>
        </authorList>
    </citation>
    <scope>NUCLEOTIDE SEQUENCE</scope>
    <source>
        <strain evidence="2">171206Taipei</strain>
    </source>
</reference>
<keyword evidence="3" id="KW-1185">Reference proteome</keyword>
<gene>
    <name evidence="2" type="ORF">MIND_01163300</name>
</gene>
<sequence>MERRPRVTLLNPTSPYKATWMSTLADLQQHLLSSPLFLASKKLQYAWKRKDNGHVVCVLDEGKRGKVAVLSAVGRVSDSQANVDGVGAWRPSFNDRVEKSKFSFLLEKPEGTIFAKEWDRQLDSVGRIQLGICDNSNSRHFLLEDPSGSLLRFTKPVFEKKREGDAVLVHPRDWTVPDVCEDAFEEACKRFHVRPLQVYNEKNVLVEGDDIREMMVGSLVEVNFVLKHYTLKVSQSSPTLTYDCFSATIVSVTILQSGMPEEMCDFISTRDIRQISKEDTAAADALLHLKSSPTGAALIQTTVDPRLVNQDNKSVTAQPGAPVSIPERLGEPPVKRVKLATNEEVVDQGTVGTTPGSNHPVDSVDAGEVVDHAEFEVIDPDEVTSD</sequence>
<dbReference type="GeneID" id="59350670"/>
<feature type="compositionally biased region" description="Acidic residues" evidence="1">
    <location>
        <begin position="376"/>
        <end position="386"/>
    </location>
</feature>
<feature type="region of interest" description="Disordered" evidence="1">
    <location>
        <begin position="342"/>
        <end position="386"/>
    </location>
</feature>
<dbReference type="AlphaFoldDB" id="A0A8H6VSS2"/>
<protein>
    <submittedName>
        <fullName evidence="2">Uncharacterized protein</fullName>
    </submittedName>
</protein>
<dbReference type="Proteomes" id="UP000636479">
    <property type="component" value="Unassembled WGS sequence"/>
</dbReference>
<dbReference type="OrthoDB" id="3067393at2759"/>
<dbReference type="EMBL" id="JACAZF010000011">
    <property type="protein sequence ID" value="KAF7292652.1"/>
    <property type="molecule type" value="Genomic_DNA"/>
</dbReference>
<accession>A0A8H6VSS2</accession>
<name>A0A8H6VSS2_9AGAR</name>
<proteinExistence type="predicted"/>
<organism evidence="2 3">
    <name type="scientific">Mycena indigotica</name>
    <dbReference type="NCBI Taxonomy" id="2126181"/>
    <lineage>
        <taxon>Eukaryota</taxon>
        <taxon>Fungi</taxon>
        <taxon>Dikarya</taxon>
        <taxon>Basidiomycota</taxon>
        <taxon>Agaricomycotina</taxon>
        <taxon>Agaricomycetes</taxon>
        <taxon>Agaricomycetidae</taxon>
        <taxon>Agaricales</taxon>
        <taxon>Marasmiineae</taxon>
        <taxon>Mycenaceae</taxon>
        <taxon>Mycena</taxon>
    </lineage>
</organism>
<dbReference type="RefSeq" id="XP_037215080.1">
    <property type="nucleotide sequence ID" value="XM_037368154.1"/>
</dbReference>
<evidence type="ECO:0000313" key="3">
    <source>
        <dbReference type="Proteomes" id="UP000636479"/>
    </source>
</evidence>
<evidence type="ECO:0000313" key="2">
    <source>
        <dbReference type="EMBL" id="KAF7292652.1"/>
    </source>
</evidence>
<evidence type="ECO:0000256" key="1">
    <source>
        <dbReference type="SAM" id="MobiDB-lite"/>
    </source>
</evidence>